<feature type="domain" description="Signal transduction histidine kinase internal region" evidence="3">
    <location>
        <begin position="460"/>
        <end position="539"/>
    </location>
</feature>
<name>A0A1H3RED6_9BACT</name>
<organism evidence="4 5">
    <name type="scientific">Rhodonellum ikkaensis</name>
    <dbReference type="NCBI Taxonomy" id="336829"/>
    <lineage>
        <taxon>Bacteria</taxon>
        <taxon>Pseudomonadati</taxon>
        <taxon>Bacteroidota</taxon>
        <taxon>Cytophagia</taxon>
        <taxon>Cytophagales</taxon>
        <taxon>Cytophagaceae</taxon>
        <taxon>Rhodonellum</taxon>
    </lineage>
</organism>
<dbReference type="InterPro" id="IPR010559">
    <property type="entry name" value="Sig_transdc_His_kin_internal"/>
</dbReference>
<dbReference type="PANTHER" id="PTHR34220">
    <property type="entry name" value="SENSOR HISTIDINE KINASE YPDA"/>
    <property type="match status" value="1"/>
</dbReference>
<keyword evidence="2" id="KW-0812">Transmembrane</keyword>
<reference evidence="4 5" key="1">
    <citation type="submission" date="2016-10" db="EMBL/GenBank/DDBJ databases">
        <authorList>
            <person name="Varghese N."/>
            <person name="Submissions S."/>
        </authorList>
    </citation>
    <scope>NUCLEOTIDE SEQUENCE [LARGE SCALE GENOMIC DNA]</scope>
    <source>
        <strain evidence="4 5">DSM 17997</strain>
    </source>
</reference>
<evidence type="ECO:0000256" key="2">
    <source>
        <dbReference type="SAM" id="Phobius"/>
    </source>
</evidence>
<dbReference type="EMBL" id="FNQC01000008">
    <property type="protein sequence ID" value="SDZ23578.1"/>
    <property type="molecule type" value="Genomic_DNA"/>
</dbReference>
<evidence type="ECO:0000313" key="4">
    <source>
        <dbReference type="EMBL" id="SDZ23578.1"/>
    </source>
</evidence>
<dbReference type="InterPro" id="IPR011990">
    <property type="entry name" value="TPR-like_helical_dom_sf"/>
</dbReference>
<dbReference type="InterPro" id="IPR036890">
    <property type="entry name" value="HATPase_C_sf"/>
</dbReference>
<dbReference type="InterPro" id="IPR050640">
    <property type="entry name" value="Bact_2-comp_sensor_kinase"/>
</dbReference>
<comment type="caution">
    <text evidence="4">The sequence shown here is derived from an EMBL/GenBank/DDBJ whole genome shotgun (WGS) entry which is preliminary data.</text>
</comment>
<dbReference type="Pfam" id="PF06580">
    <property type="entry name" value="His_kinase"/>
    <property type="match status" value="1"/>
</dbReference>
<sequence>MKIKILFILILFSPLQSHSQQRIDSLKSVLLKGLPDSSIILTEMELSRALNRSRSNDSVQYLHAQNAIDLALQLDDTLLYARALDNLGLLYRYHQQYSDAGQFHSKAFSLIEHKPYDPLYKMIFANNAGLASRYDQSYDKAVYFYLKALNIAESQKDLKNIAISCNGLGNTFSQIPSKENESLEYFERSLDAEEKRNNPLGMAMNYLSISDHYIGKQQFDISREYLNKLLKLNEARKDKFGLAITYEYFGHSYLAENKNSDLAINYYQRSLTAFEELNNKHKVAGLLSNLGQASLRVGQTHASKNYYLKSLELAKEINNKALIMQSAKGLADVSEKLADYKNSLLYTHFSNQYKDSINLFEQETQIAAITRQYDLEKKESQIVLLEKNRNLQEAELKAQTQKFKTQQAFLILIAVVLIALIITSILVLRDVKNKKKTTQLLQQKEKERVEHEYKINLLQAEMLATRMQMNPHFLFNCLNAVKYLIQTENYFKAKDYLIVFSKFVRLVLETSQKQVIPIEEELGIVCKYLKLEENRFDQSFLYQVNNSLTDAVSKEVMLPPMLLQPFVENSIWHGLLPSNKAEKVIAINISGDLDQIKVEIVDNGVGRKINSRESSSMLHKSMGTRITQDRINLFNKTSNYTISFKINDILDAQKLSGTKVVILLQAT</sequence>
<evidence type="ECO:0000259" key="3">
    <source>
        <dbReference type="Pfam" id="PF06580"/>
    </source>
</evidence>
<evidence type="ECO:0000256" key="1">
    <source>
        <dbReference type="SAM" id="Coils"/>
    </source>
</evidence>
<accession>A0A1H3RED6</accession>
<gene>
    <name evidence="4" type="ORF">SAMN05444412_10848</name>
</gene>
<protein>
    <submittedName>
        <fullName evidence="4">Histidine kinase</fullName>
    </submittedName>
</protein>
<dbReference type="Proteomes" id="UP000199663">
    <property type="component" value="Unassembled WGS sequence"/>
</dbReference>
<dbReference type="GO" id="GO:0016301">
    <property type="term" value="F:kinase activity"/>
    <property type="evidence" value="ECO:0007669"/>
    <property type="project" value="UniProtKB-KW"/>
</dbReference>
<dbReference type="PANTHER" id="PTHR34220:SF7">
    <property type="entry name" value="SENSOR HISTIDINE KINASE YPDA"/>
    <property type="match status" value="1"/>
</dbReference>
<keyword evidence="5" id="KW-1185">Reference proteome</keyword>
<dbReference type="SMART" id="SM00028">
    <property type="entry name" value="TPR"/>
    <property type="match status" value="5"/>
</dbReference>
<feature type="transmembrane region" description="Helical" evidence="2">
    <location>
        <begin position="408"/>
        <end position="428"/>
    </location>
</feature>
<keyword evidence="2" id="KW-0472">Membrane</keyword>
<keyword evidence="4" id="KW-0418">Kinase</keyword>
<dbReference type="Gene3D" id="1.25.40.10">
    <property type="entry name" value="Tetratricopeptide repeat domain"/>
    <property type="match status" value="2"/>
</dbReference>
<dbReference type="Gene3D" id="3.30.565.10">
    <property type="entry name" value="Histidine kinase-like ATPase, C-terminal domain"/>
    <property type="match status" value="1"/>
</dbReference>
<evidence type="ECO:0000313" key="5">
    <source>
        <dbReference type="Proteomes" id="UP000199663"/>
    </source>
</evidence>
<dbReference type="InterPro" id="IPR019734">
    <property type="entry name" value="TPR_rpt"/>
</dbReference>
<dbReference type="SUPFAM" id="SSF48452">
    <property type="entry name" value="TPR-like"/>
    <property type="match status" value="2"/>
</dbReference>
<keyword evidence="2" id="KW-1133">Transmembrane helix</keyword>
<keyword evidence="4" id="KW-0808">Transferase</keyword>
<feature type="coiled-coil region" evidence="1">
    <location>
        <begin position="375"/>
        <end position="402"/>
    </location>
</feature>
<keyword evidence="1" id="KW-0175">Coiled coil</keyword>
<proteinExistence type="predicted"/>